<accession>A0A176S512</accession>
<keyword evidence="2" id="KW-1185">Reference proteome</keyword>
<dbReference type="EMBL" id="LUTY01000586">
    <property type="protein sequence ID" value="OAD23047.1"/>
    <property type="molecule type" value="Genomic_DNA"/>
</dbReference>
<protein>
    <submittedName>
        <fullName evidence="1">Uncharacterized protein</fullName>
    </submittedName>
</protein>
<comment type="caution">
    <text evidence="1">The sequence shown here is derived from an EMBL/GenBank/DDBJ whole genome shotgun (WGS) entry which is preliminary data.</text>
</comment>
<dbReference type="AlphaFoldDB" id="A0A176S512"/>
<organism evidence="1 2">
    <name type="scientific">Candidatus Thiomargarita nelsonii</name>
    <dbReference type="NCBI Taxonomy" id="1003181"/>
    <lineage>
        <taxon>Bacteria</taxon>
        <taxon>Pseudomonadati</taxon>
        <taxon>Pseudomonadota</taxon>
        <taxon>Gammaproteobacteria</taxon>
        <taxon>Thiotrichales</taxon>
        <taxon>Thiotrichaceae</taxon>
        <taxon>Thiomargarita</taxon>
    </lineage>
</organism>
<evidence type="ECO:0000313" key="2">
    <source>
        <dbReference type="Proteomes" id="UP000076962"/>
    </source>
</evidence>
<proteinExistence type="predicted"/>
<dbReference type="Proteomes" id="UP000076962">
    <property type="component" value="Unassembled WGS sequence"/>
</dbReference>
<name>A0A176S512_9GAMM</name>
<gene>
    <name evidence="1" type="ORF">THIOM_001127</name>
</gene>
<evidence type="ECO:0000313" key="1">
    <source>
        <dbReference type="EMBL" id="OAD23047.1"/>
    </source>
</evidence>
<sequence length="55" mass="5877">MTEQVHSATLPSISYNPKPLGLNWATGAVTAYLSSQFCTSLMPCVWASFLSAILA</sequence>
<reference evidence="1 2" key="1">
    <citation type="submission" date="2016-05" db="EMBL/GenBank/DDBJ databases">
        <title>Single-cell genome of chain-forming Candidatus Thiomargarita nelsonii and comparison to other large sulfur-oxidizing bacteria.</title>
        <authorList>
            <person name="Winkel M."/>
            <person name="Salman V."/>
            <person name="Woyke T."/>
            <person name="Schulz-Vogt H."/>
            <person name="Richter M."/>
            <person name="Flood B."/>
            <person name="Bailey J."/>
            <person name="Amann R."/>
            <person name="Mussmann M."/>
        </authorList>
    </citation>
    <scope>NUCLEOTIDE SEQUENCE [LARGE SCALE GENOMIC DNA]</scope>
    <source>
        <strain evidence="1 2">THI036</strain>
    </source>
</reference>